<gene>
    <name evidence="2" type="ORF">E6K81_09090</name>
</gene>
<evidence type="ECO:0000259" key="1">
    <source>
        <dbReference type="Pfam" id="PF18998"/>
    </source>
</evidence>
<accession>A0A538U828</accession>
<dbReference type="Pfam" id="PF18998">
    <property type="entry name" value="Flg_new_2"/>
    <property type="match status" value="2"/>
</dbReference>
<dbReference type="InterPro" id="IPR044060">
    <property type="entry name" value="Bacterial_rp_domain"/>
</dbReference>
<dbReference type="Proteomes" id="UP000319771">
    <property type="component" value="Unassembled WGS sequence"/>
</dbReference>
<evidence type="ECO:0000313" key="2">
    <source>
        <dbReference type="EMBL" id="TMQ71859.1"/>
    </source>
</evidence>
<feature type="domain" description="Bacterial repeat" evidence="1">
    <location>
        <begin position="91"/>
        <end position="159"/>
    </location>
</feature>
<protein>
    <submittedName>
        <fullName evidence="2">T9SS type A sorting domain-containing protein</fullName>
    </submittedName>
</protein>
<dbReference type="AlphaFoldDB" id="A0A538U828"/>
<organism evidence="2 3">
    <name type="scientific">Eiseniibacteriota bacterium</name>
    <dbReference type="NCBI Taxonomy" id="2212470"/>
    <lineage>
        <taxon>Bacteria</taxon>
        <taxon>Candidatus Eiseniibacteriota</taxon>
    </lineage>
</organism>
<sequence length="364" mass="38031">MTANQAVTATFALKQWTLTASAGSNGTISPSGAVVVDHGTSQTFTITPDLHYHVADVLVDGVSVGAVTTYTFSNVTANHTIAASFAQTVRNLTVNVVGTGSVTKNPNLAQYPEGSVVSLTATPGATLSFVGWSGDANGSANPLALTMDADKVVTATFADTTRPAALVQAPNGGQSVVVGTVVQLKWRATDDIAVAGVRLLLSRHGLAGPWDSLTTWIPNSGTMNWTTNGPTTPFAMLKVQARDAAGNMGEDVSDATFTILGTTGVARLEGGPPAVLTLAPVRPNPMREQARIGFGLPVPARVRLAILDLQGREVAVIADDEMPAGMFAMDWDGRSANRAVPAGMYFVRLQVGGRQLVRRLMLRH</sequence>
<comment type="caution">
    <text evidence="2">The sequence shown here is derived from an EMBL/GenBank/DDBJ whole genome shotgun (WGS) entry which is preliminary data.</text>
</comment>
<proteinExistence type="predicted"/>
<dbReference type="Gene3D" id="2.60.40.4070">
    <property type="match status" value="1"/>
</dbReference>
<dbReference type="InterPro" id="IPR013783">
    <property type="entry name" value="Ig-like_fold"/>
</dbReference>
<dbReference type="EMBL" id="VBPB01000137">
    <property type="protein sequence ID" value="TMQ71859.1"/>
    <property type="molecule type" value="Genomic_DNA"/>
</dbReference>
<name>A0A538U828_UNCEI</name>
<evidence type="ECO:0000313" key="3">
    <source>
        <dbReference type="Proteomes" id="UP000319771"/>
    </source>
</evidence>
<dbReference type="Gene3D" id="2.60.40.10">
    <property type="entry name" value="Immunoglobulins"/>
    <property type="match status" value="1"/>
</dbReference>
<reference evidence="2 3" key="1">
    <citation type="journal article" date="2019" name="Nat. Microbiol.">
        <title>Mediterranean grassland soil C-N compound turnover is dependent on rainfall and depth, and is mediated by genomically divergent microorganisms.</title>
        <authorList>
            <person name="Diamond S."/>
            <person name="Andeer P.F."/>
            <person name="Li Z."/>
            <person name="Crits-Christoph A."/>
            <person name="Burstein D."/>
            <person name="Anantharaman K."/>
            <person name="Lane K.R."/>
            <person name="Thomas B.C."/>
            <person name="Pan C."/>
            <person name="Northen T.R."/>
            <person name="Banfield J.F."/>
        </authorList>
    </citation>
    <scope>NUCLEOTIDE SEQUENCE [LARGE SCALE GENOMIC DNA]</scope>
    <source>
        <strain evidence="2">WS_11</strain>
    </source>
</reference>
<feature type="domain" description="Bacterial repeat" evidence="1">
    <location>
        <begin position="17"/>
        <end position="87"/>
    </location>
</feature>